<organism evidence="4">
    <name type="scientific">Cyberlindnera fabianii</name>
    <name type="common">Yeast</name>
    <name type="synonym">Hansenula fabianii</name>
    <dbReference type="NCBI Taxonomy" id="36022"/>
    <lineage>
        <taxon>Eukaryota</taxon>
        <taxon>Fungi</taxon>
        <taxon>Dikarya</taxon>
        <taxon>Ascomycota</taxon>
        <taxon>Saccharomycotina</taxon>
        <taxon>Saccharomycetes</taxon>
        <taxon>Phaffomycetales</taxon>
        <taxon>Phaffomycetaceae</taxon>
        <taxon>Cyberlindnera</taxon>
    </lineage>
</organism>
<comment type="subcellular location">
    <subcellularLocation>
        <location evidence="1">Mitochondrion</location>
    </subcellularLocation>
</comment>
<protein>
    <submittedName>
        <fullName evidence="4">CYFA0S02e01090g1_1</fullName>
    </submittedName>
</protein>
<dbReference type="InterPro" id="IPR050872">
    <property type="entry name" value="PPR_P_subfamily"/>
</dbReference>
<dbReference type="EMBL" id="LK052887">
    <property type="protein sequence ID" value="CDR38386.1"/>
    <property type="molecule type" value="Genomic_DNA"/>
</dbReference>
<dbReference type="PANTHER" id="PTHR46128">
    <property type="entry name" value="MITOCHONDRIAL GROUP I INTRON SPLICING FACTOR CCM1"/>
    <property type="match status" value="1"/>
</dbReference>
<dbReference type="Pfam" id="PF13041">
    <property type="entry name" value="PPR_2"/>
    <property type="match status" value="1"/>
</dbReference>
<evidence type="ECO:0000313" key="5">
    <source>
        <dbReference type="EMBL" id="ONH66064.1"/>
    </source>
</evidence>
<dbReference type="AlphaFoldDB" id="A0A061ALC4"/>
<proteinExistence type="inferred from homology"/>
<dbReference type="VEuPathDB" id="FungiDB:BON22_4069"/>
<evidence type="ECO:0000256" key="3">
    <source>
        <dbReference type="SAM" id="MobiDB-lite"/>
    </source>
</evidence>
<accession>A0A061ALC4</accession>
<evidence type="ECO:0000256" key="1">
    <source>
        <dbReference type="ARBA" id="ARBA00004173"/>
    </source>
</evidence>
<reference evidence="6" key="2">
    <citation type="journal article" date="2017" name="Genome Announc.">
        <title>Genome sequences of Cyberlindnera fabianii 65, Pichia kudriavzevii 129, and Saccharomyces cerevisiae 131 isolated from fermented masau fruits in Zimbabwe.</title>
        <authorList>
            <person name="van Rijswijck I.M.H."/>
            <person name="Derks M.F.L."/>
            <person name="Abee T."/>
            <person name="de Ridder D."/>
            <person name="Smid E.J."/>
        </authorList>
    </citation>
    <scope>NUCLEOTIDE SEQUENCE [LARGE SCALE GENOMIC DNA]</scope>
    <source>
        <strain evidence="6">65</strain>
    </source>
</reference>
<comment type="similarity">
    <text evidence="2">Belongs to the PPR family. P subfamily.</text>
</comment>
<dbReference type="EMBL" id="MPUK01000008">
    <property type="protein sequence ID" value="ONH66064.1"/>
    <property type="molecule type" value="Genomic_DNA"/>
</dbReference>
<evidence type="ECO:0000313" key="4">
    <source>
        <dbReference type="EMBL" id="CDR38386.1"/>
    </source>
</evidence>
<evidence type="ECO:0000256" key="2">
    <source>
        <dbReference type="ARBA" id="ARBA00007626"/>
    </source>
</evidence>
<reference evidence="5" key="3">
    <citation type="submission" date="2017-01" db="EMBL/GenBank/DDBJ databases">
        <authorList>
            <person name="Mah S.A."/>
            <person name="Swanson W.J."/>
            <person name="Moy G.W."/>
            <person name="Vacquier V.D."/>
        </authorList>
    </citation>
    <scope>NUCLEOTIDE SEQUENCE [LARGE SCALE GENOMIC DNA]</scope>
    <source>
        <strain evidence="5">65</strain>
    </source>
</reference>
<dbReference type="STRING" id="36022.A0A061ALC4"/>
<reference evidence="4" key="1">
    <citation type="journal article" date="2014" name="Genome Announc.">
        <title>Genome sequence of the yeast Cyberlindnera fabianii (Hansenula fabianii).</title>
        <authorList>
            <person name="Freel K.C."/>
            <person name="Sarilar V."/>
            <person name="Neuveglise C."/>
            <person name="Devillers H."/>
            <person name="Friedrich A."/>
            <person name="Schacherer J."/>
        </authorList>
    </citation>
    <scope>NUCLEOTIDE SEQUENCE</scope>
    <source>
        <strain evidence="4">YJS4271</strain>
    </source>
</reference>
<name>A0A061ALC4_CYBFA</name>
<dbReference type="OMA" id="CEDQSIA"/>
<gene>
    <name evidence="5" type="ORF">BON22_4069</name>
    <name evidence="4" type="ORF">CYFA0S_02e01090g</name>
</gene>
<dbReference type="Proteomes" id="UP000189513">
    <property type="component" value="Unassembled WGS sequence"/>
</dbReference>
<dbReference type="InterPro" id="IPR002885">
    <property type="entry name" value="PPR_rpt"/>
</dbReference>
<evidence type="ECO:0000313" key="6">
    <source>
        <dbReference type="Proteomes" id="UP000189513"/>
    </source>
</evidence>
<dbReference type="OrthoDB" id="185373at2759"/>
<dbReference type="GO" id="GO:0005739">
    <property type="term" value="C:mitochondrion"/>
    <property type="evidence" value="ECO:0007669"/>
    <property type="project" value="UniProtKB-SubCell"/>
</dbReference>
<sequence length="611" mass="69761">MLHTITVRGFQVRAFSHSRTQHAQLKKLVRKAVSRHDPRDIKKLAKKAMKEVTSNPHQKRVPQKEHKPDAALTKQHAASVLSKITGYEVDMHTLGPLSNLDVKYFKIAPRPVLYTLLGVSENQLKDSLIVDTTVQRFLKREQFEKALMTARLAKEQGSVALNNIMKRYLEEEKVNDAIDLFTWRKKWGVPVTDRTPTVLFDGCSNIRKGNAPGLTTSQAKRLKKILLSLDRVKGLKLNRTHVNSALSAMMNCEDQSIALRLFDSWYLGTEEALKGTKPNQRTYTILLKSLYMNNDKNFVLSAANMLIERAQSLPEPMKDRELYESFVFVYLKEKDPKIYKHALENVSKFFRLESIPTIATSSTSTSSTSEPLAINTIAELKEKFFPSIGLADALITKYINASDHSTALAVAREMFETYPKSVDLPFLNRYLQALSTANITDPGSQSIAIYNTTLNNPRQFSSKLEPNHITRLRVFLNIYAQSLKCMKHEGRLVVGKDEQMLFEMADGFMENTCKNATAFEVYGYTKAIRRLALTKEQRAKVLVRINRAKFKFEKERKEKFSGNKDHAKFVKKILQTEQIIKEKHELKVYLKKLDKAEIREKEASKVAVPAV</sequence>
<dbReference type="PANTHER" id="PTHR46128:SF329">
    <property type="entry name" value="MITOCHONDRIAL GROUP I INTRON SPLICING FACTOR DMR1"/>
    <property type="match status" value="1"/>
</dbReference>
<dbReference type="Gene3D" id="1.25.40.10">
    <property type="entry name" value="Tetratricopeptide repeat domain"/>
    <property type="match status" value="1"/>
</dbReference>
<feature type="region of interest" description="Disordered" evidence="3">
    <location>
        <begin position="49"/>
        <end position="72"/>
    </location>
</feature>
<keyword evidence="6" id="KW-1185">Reference proteome</keyword>
<dbReference type="InterPro" id="IPR011990">
    <property type="entry name" value="TPR-like_helical_dom_sf"/>
</dbReference>